<dbReference type="GO" id="GO:0004930">
    <property type="term" value="F:G protein-coupled receptor activity"/>
    <property type="evidence" value="ECO:0007669"/>
    <property type="project" value="InterPro"/>
</dbReference>
<dbReference type="WBParaSite" id="Gr19_v10_g4796.t1">
    <property type="protein sequence ID" value="Gr19_v10_g4796.t1"/>
    <property type="gene ID" value="Gr19_v10_g4796"/>
</dbReference>
<evidence type="ECO:0000313" key="8">
    <source>
        <dbReference type="WBParaSite" id="Gr19_v10_g4796.t1"/>
    </source>
</evidence>
<organism evidence="7 8">
    <name type="scientific">Globodera rostochiensis</name>
    <name type="common">Golden nematode worm</name>
    <name type="synonym">Heterodera rostochiensis</name>
    <dbReference type="NCBI Taxonomy" id="31243"/>
    <lineage>
        <taxon>Eukaryota</taxon>
        <taxon>Metazoa</taxon>
        <taxon>Ecdysozoa</taxon>
        <taxon>Nematoda</taxon>
        <taxon>Chromadorea</taxon>
        <taxon>Rhabditida</taxon>
        <taxon>Tylenchina</taxon>
        <taxon>Tylenchomorpha</taxon>
        <taxon>Tylenchoidea</taxon>
        <taxon>Heteroderidae</taxon>
        <taxon>Heteroderinae</taxon>
        <taxon>Globodera</taxon>
    </lineage>
</organism>
<dbReference type="SUPFAM" id="SSF81321">
    <property type="entry name" value="Family A G protein-coupled receptor-like"/>
    <property type="match status" value="1"/>
</dbReference>
<keyword evidence="2 5" id="KW-0812">Transmembrane</keyword>
<dbReference type="Proteomes" id="UP000887572">
    <property type="component" value="Unplaced"/>
</dbReference>
<reference evidence="8" key="1">
    <citation type="submission" date="2022-11" db="UniProtKB">
        <authorList>
            <consortium name="WormBaseParasite"/>
        </authorList>
    </citation>
    <scope>IDENTIFICATION</scope>
</reference>
<feature type="transmembrane region" description="Helical" evidence="5">
    <location>
        <begin position="186"/>
        <end position="205"/>
    </location>
</feature>
<dbReference type="AlphaFoldDB" id="A0A914HXW5"/>
<protein>
    <submittedName>
        <fullName evidence="8">G-protein coupled receptors family 1 profile domain-containing protein</fullName>
    </submittedName>
</protein>
<dbReference type="InterPro" id="IPR047130">
    <property type="entry name" value="7TM_GPCR_Srsx_nematod"/>
</dbReference>
<dbReference type="PANTHER" id="PTHR23360">
    <property type="entry name" value="G-PROTEIN COUPLED RECEPTORS FAMILY 1 PROFILE DOMAIN-CONTAINING PROTEIN-RELATED"/>
    <property type="match status" value="1"/>
</dbReference>
<evidence type="ECO:0000256" key="2">
    <source>
        <dbReference type="ARBA" id="ARBA00022692"/>
    </source>
</evidence>
<keyword evidence="4 5" id="KW-0472">Membrane</keyword>
<accession>A0A914HXW5</accession>
<evidence type="ECO:0000256" key="3">
    <source>
        <dbReference type="ARBA" id="ARBA00022989"/>
    </source>
</evidence>
<keyword evidence="7" id="KW-1185">Reference proteome</keyword>
<feature type="transmembrane region" description="Helical" evidence="5">
    <location>
        <begin position="30"/>
        <end position="49"/>
    </location>
</feature>
<feature type="domain" description="G-protein coupled receptors family 1 profile" evidence="6">
    <location>
        <begin position="30"/>
        <end position="275"/>
    </location>
</feature>
<evidence type="ECO:0000256" key="5">
    <source>
        <dbReference type="SAM" id="Phobius"/>
    </source>
</evidence>
<dbReference type="Pfam" id="PF10320">
    <property type="entry name" value="7TM_GPCR_Srsx"/>
    <property type="match status" value="1"/>
</dbReference>
<evidence type="ECO:0000256" key="1">
    <source>
        <dbReference type="ARBA" id="ARBA00004370"/>
    </source>
</evidence>
<keyword evidence="3 5" id="KW-1133">Transmembrane helix</keyword>
<dbReference type="GO" id="GO:0016020">
    <property type="term" value="C:membrane"/>
    <property type="evidence" value="ECO:0007669"/>
    <property type="project" value="UniProtKB-SubCell"/>
</dbReference>
<dbReference type="InterPro" id="IPR019424">
    <property type="entry name" value="7TM_GPCR_Srsx"/>
</dbReference>
<dbReference type="PANTHER" id="PTHR23360:SF5">
    <property type="entry name" value="G-PROTEIN COUPLED RECEPTORS FAMILY 1 PROFILE DOMAIN-CONTAINING PROTEIN"/>
    <property type="match status" value="1"/>
</dbReference>
<dbReference type="InterPro" id="IPR000276">
    <property type="entry name" value="GPCR_Rhodpsn"/>
</dbReference>
<sequence length="333" mass="37193">MNSSNASTSELGAVIRANFAPLCVLFGLKLPVLAICILLSITPIYLTLLRSNCNLLIALNFLNTALQLPAALISATVVLSGQIQIRLANCFPLQIVPYIGATMQWAICFAIALDRLVGLFFPFFYSNFFGKRRIVLVTIASVCYAFTLYKAFLSYTFSMASPEKLVICGTTDIYPSQNGFDVMQNLAINVATASCYIFLWAALRCKLNDHNDCSRRIFRSVSAIMLLEVLGWLTNNLLRLILPLLKLNTLDTLYYSNSVAFLLYIALGAQAPVLCIFSKDYGDMFERQFRFGTFCRRVYSYCRPRQTVTGAKTAWGPQATGQQIADKEQKLTR</sequence>
<evidence type="ECO:0000259" key="6">
    <source>
        <dbReference type="PROSITE" id="PS50262"/>
    </source>
</evidence>
<dbReference type="InterPro" id="IPR017452">
    <property type="entry name" value="GPCR_Rhodpsn_7TM"/>
</dbReference>
<proteinExistence type="predicted"/>
<comment type="subcellular location">
    <subcellularLocation>
        <location evidence="1">Membrane</location>
    </subcellularLocation>
</comment>
<feature type="transmembrane region" description="Helical" evidence="5">
    <location>
        <begin position="217"/>
        <end position="234"/>
    </location>
</feature>
<evidence type="ECO:0000256" key="4">
    <source>
        <dbReference type="ARBA" id="ARBA00023136"/>
    </source>
</evidence>
<feature type="transmembrane region" description="Helical" evidence="5">
    <location>
        <begin position="95"/>
        <end position="113"/>
    </location>
</feature>
<feature type="transmembrane region" description="Helical" evidence="5">
    <location>
        <begin position="254"/>
        <end position="277"/>
    </location>
</feature>
<feature type="transmembrane region" description="Helical" evidence="5">
    <location>
        <begin position="134"/>
        <end position="152"/>
    </location>
</feature>
<name>A0A914HXW5_GLORO</name>
<dbReference type="Gene3D" id="1.20.1070.10">
    <property type="entry name" value="Rhodopsin 7-helix transmembrane proteins"/>
    <property type="match status" value="1"/>
</dbReference>
<dbReference type="PROSITE" id="PS50262">
    <property type="entry name" value="G_PROTEIN_RECEP_F1_2"/>
    <property type="match status" value="1"/>
</dbReference>
<evidence type="ECO:0000313" key="7">
    <source>
        <dbReference type="Proteomes" id="UP000887572"/>
    </source>
</evidence>
<dbReference type="SMART" id="SM01381">
    <property type="entry name" value="7TM_GPCR_Srsx"/>
    <property type="match status" value="1"/>
</dbReference>
<feature type="transmembrane region" description="Helical" evidence="5">
    <location>
        <begin position="61"/>
        <end position="83"/>
    </location>
</feature>